<feature type="transmembrane region" description="Helical" evidence="2">
    <location>
        <begin position="209"/>
        <end position="229"/>
    </location>
</feature>
<feature type="domain" description="HTH araC/xylS-type" evidence="3">
    <location>
        <begin position="271"/>
        <end position="363"/>
    </location>
</feature>
<organism evidence="4 5">
    <name type="scientific">Bacteroides eggerthii</name>
    <dbReference type="NCBI Taxonomy" id="28111"/>
    <lineage>
        <taxon>Bacteria</taxon>
        <taxon>Pseudomonadati</taxon>
        <taxon>Bacteroidota</taxon>
        <taxon>Bacteroidia</taxon>
        <taxon>Bacteroidales</taxon>
        <taxon>Bacteroidaceae</taxon>
        <taxon>Bacteroides</taxon>
    </lineage>
</organism>
<evidence type="ECO:0000259" key="3">
    <source>
        <dbReference type="PROSITE" id="PS01124"/>
    </source>
</evidence>
<dbReference type="Gene3D" id="1.10.10.60">
    <property type="entry name" value="Homeodomain-like"/>
    <property type="match status" value="1"/>
</dbReference>
<feature type="transmembrane region" description="Helical" evidence="2">
    <location>
        <begin position="183"/>
        <end position="203"/>
    </location>
</feature>
<dbReference type="EMBL" id="JAUDCF010000011">
    <property type="protein sequence ID" value="MDM8145595.1"/>
    <property type="molecule type" value="Genomic_DNA"/>
</dbReference>
<name>A0ABT7U4Z3_9BACE</name>
<evidence type="ECO:0000313" key="5">
    <source>
        <dbReference type="Proteomes" id="UP001228403"/>
    </source>
</evidence>
<feature type="transmembrane region" description="Helical" evidence="2">
    <location>
        <begin position="72"/>
        <end position="93"/>
    </location>
</feature>
<keyword evidence="2" id="KW-0812">Transmembrane</keyword>
<keyword evidence="2" id="KW-1133">Transmembrane helix</keyword>
<dbReference type="InterPro" id="IPR018060">
    <property type="entry name" value="HTH_AraC"/>
</dbReference>
<reference evidence="5" key="1">
    <citation type="submission" date="2023-07" db="EMBL/GenBank/DDBJ databases">
        <title>Identification and characterization of horizontal gene transfer across gut microbiota members of farm animals based on homology search.</title>
        <authorList>
            <person name="Schwarzerova J."/>
            <person name="Nykrynova M."/>
            <person name="Jureckova K."/>
            <person name="Cejkova D."/>
            <person name="Rychlik I."/>
        </authorList>
    </citation>
    <scope>NUCLEOTIDE SEQUENCE [LARGE SCALE GENOMIC DNA]</scope>
    <source>
        <strain evidence="5">ET4</strain>
    </source>
</reference>
<evidence type="ECO:0000313" key="4">
    <source>
        <dbReference type="EMBL" id="MDM8145595.1"/>
    </source>
</evidence>
<keyword evidence="5" id="KW-1185">Reference proteome</keyword>
<sequence>MMIQGPEIYYAASCLILVITSLFCALVRYFHMCRPFDEEEAYFYPARKLITIVYVCFALPVVWLFRMDSPDAWFFIRVFLVLLLPGAGVLSFRRFFFSRTKHRRLIFVLSGIIPSAIILTCWIYGWIGGDTLHRHRYMLFPLVGVYSLMLTAMLLHTTCWLLRQIRLHMQEEYSNREDFPVRFAGFVVFMPVLYLGAAWWLFATGDRDYNMWLQLVISAMHIVFLILILHPQRKEYREVVEEAEELITEKMEAVLSEQEEGSSLLSASVKDELEAKIRTALSEGKLYLNPNLKIGELADAVKSNRKYVSIVMKERFGSFYKELNRLRIEAAVRYKEEHPSASREDIATHCGFSNVRTYSRNLKSGEQDK</sequence>
<proteinExistence type="predicted"/>
<evidence type="ECO:0000256" key="2">
    <source>
        <dbReference type="SAM" id="Phobius"/>
    </source>
</evidence>
<dbReference type="Proteomes" id="UP001228403">
    <property type="component" value="Unassembled WGS sequence"/>
</dbReference>
<keyword evidence="1" id="KW-0175">Coiled coil</keyword>
<feature type="transmembrane region" description="Helical" evidence="2">
    <location>
        <begin position="6"/>
        <end position="29"/>
    </location>
</feature>
<feature type="coiled-coil region" evidence="1">
    <location>
        <begin position="233"/>
        <end position="260"/>
    </location>
</feature>
<evidence type="ECO:0000256" key="1">
    <source>
        <dbReference type="SAM" id="Coils"/>
    </source>
</evidence>
<accession>A0ABT7U4Z3</accession>
<feature type="transmembrane region" description="Helical" evidence="2">
    <location>
        <begin position="105"/>
        <end position="127"/>
    </location>
</feature>
<comment type="caution">
    <text evidence="4">The sequence shown here is derived from an EMBL/GenBank/DDBJ whole genome shotgun (WGS) entry which is preliminary data.</text>
</comment>
<dbReference type="PROSITE" id="PS01124">
    <property type="entry name" value="HTH_ARAC_FAMILY_2"/>
    <property type="match status" value="1"/>
</dbReference>
<feature type="transmembrane region" description="Helical" evidence="2">
    <location>
        <begin position="49"/>
        <end position="66"/>
    </location>
</feature>
<protein>
    <submittedName>
        <fullName evidence="4">Helix-turn-helix domain-containing protein</fullName>
    </submittedName>
</protein>
<gene>
    <name evidence="4" type="ORF">QUW02_06605</name>
</gene>
<keyword evidence="2" id="KW-0472">Membrane</keyword>
<feature type="transmembrane region" description="Helical" evidence="2">
    <location>
        <begin position="139"/>
        <end position="162"/>
    </location>
</feature>